<evidence type="ECO:0000256" key="1">
    <source>
        <dbReference type="ARBA" id="ARBA00009437"/>
    </source>
</evidence>
<dbReference type="Pfam" id="PF00126">
    <property type="entry name" value="HTH_1"/>
    <property type="match status" value="1"/>
</dbReference>
<reference evidence="7 8" key="1">
    <citation type="submission" date="2020-04" db="EMBL/GenBank/DDBJ databases">
        <title>Molecular characterization of pseudomonads from Agaricus bisporus reveal novel blotch 2 pathogens in Western Europe.</title>
        <authorList>
            <person name="Taparia T."/>
            <person name="Krijger M."/>
            <person name="Haynes E."/>
            <person name="Elpinstone J.G."/>
            <person name="Noble R."/>
            <person name="Van Der Wolf J."/>
        </authorList>
    </citation>
    <scope>NUCLEOTIDE SEQUENCE [LARGE SCALE GENOMIC DNA]</scope>
    <source>
        <strain evidence="7 8">IPO3753</strain>
    </source>
</reference>
<keyword evidence="9" id="KW-1185">Reference proteome</keyword>
<evidence type="ECO:0000259" key="5">
    <source>
        <dbReference type="PROSITE" id="PS50931"/>
    </source>
</evidence>
<accession>A0AAJ3LGY5</accession>
<dbReference type="InterPro" id="IPR000847">
    <property type="entry name" value="LysR_HTH_N"/>
</dbReference>
<evidence type="ECO:0000313" key="6">
    <source>
        <dbReference type="EMBL" id="MDR0189833.1"/>
    </source>
</evidence>
<protein>
    <submittedName>
        <fullName evidence="7">LysR family transcriptional regulator</fullName>
    </submittedName>
</protein>
<dbReference type="Pfam" id="PF03466">
    <property type="entry name" value="LysR_substrate"/>
    <property type="match status" value="1"/>
</dbReference>
<dbReference type="GO" id="GO:0003700">
    <property type="term" value="F:DNA-binding transcription factor activity"/>
    <property type="evidence" value="ECO:0007669"/>
    <property type="project" value="InterPro"/>
</dbReference>
<dbReference type="PROSITE" id="PS50931">
    <property type="entry name" value="HTH_LYSR"/>
    <property type="match status" value="1"/>
</dbReference>
<feature type="domain" description="HTH lysR-type" evidence="5">
    <location>
        <begin position="1"/>
        <end position="59"/>
    </location>
</feature>
<dbReference type="Gene3D" id="3.40.190.290">
    <property type="match status" value="1"/>
</dbReference>
<dbReference type="FunFam" id="1.10.10.10:FF:000001">
    <property type="entry name" value="LysR family transcriptional regulator"/>
    <property type="match status" value="1"/>
</dbReference>
<dbReference type="CDD" id="cd08476">
    <property type="entry name" value="PBP2_CrgA_like_7"/>
    <property type="match status" value="1"/>
</dbReference>
<evidence type="ECO:0000313" key="9">
    <source>
        <dbReference type="Proteomes" id="UP001224477"/>
    </source>
</evidence>
<dbReference type="KEGG" id="pym:AK972_2635"/>
<evidence type="ECO:0000313" key="8">
    <source>
        <dbReference type="Proteomes" id="UP000546584"/>
    </source>
</evidence>
<dbReference type="RefSeq" id="WP_063029787.1">
    <property type="nucleotide sequence ID" value="NZ_CP012400.2"/>
</dbReference>
<sequence>MESLNAIGVFVAAAEARSFVGAGRALGISASAVSKSIARLEAKFGVRLFHRSTRSITLTAQGTQFVERCRRVLAELEVAGEELSQTLAAPQGPLRVGLPMIARPFLRMFGEFQALYPQIQLDLDFNDRLADVIAEGFDAVIRSGAPKDSGLSARPLGTYRMLVVGSPDYLARNGTPRCPEDLHAHRCIHFRFPASGKLQAWQMRRDERALELELPRSMICNSVEGRMELAVQGQGLTYAADFVVREALAAGHLVEVLGDYTWEGGQFNLLWPSGRQVPPKLRVFIEFIVANMPLVRGTS</sequence>
<dbReference type="InterPro" id="IPR036388">
    <property type="entry name" value="WH-like_DNA-bd_sf"/>
</dbReference>
<dbReference type="PANTHER" id="PTHR30537">
    <property type="entry name" value="HTH-TYPE TRANSCRIPTIONAL REGULATOR"/>
    <property type="match status" value="1"/>
</dbReference>
<dbReference type="Proteomes" id="UP000546584">
    <property type="component" value="Unassembled WGS sequence"/>
</dbReference>
<dbReference type="SUPFAM" id="SSF46785">
    <property type="entry name" value="Winged helix' DNA-binding domain"/>
    <property type="match status" value="1"/>
</dbReference>
<proteinExistence type="inferred from homology"/>
<comment type="caution">
    <text evidence="7">The sequence shown here is derived from an EMBL/GenBank/DDBJ whole genome shotgun (WGS) entry which is preliminary data.</text>
</comment>
<dbReference type="PANTHER" id="PTHR30537:SF72">
    <property type="entry name" value="LYSR FAMILY TRANSCRIPTIONAL REGULATOR"/>
    <property type="match status" value="1"/>
</dbReference>
<dbReference type="EMBL" id="JAVGXC010000010">
    <property type="protein sequence ID" value="MDR0189833.1"/>
    <property type="molecule type" value="Genomic_DNA"/>
</dbReference>
<keyword evidence="3" id="KW-0238">DNA-binding</keyword>
<dbReference type="SUPFAM" id="SSF53850">
    <property type="entry name" value="Periplasmic binding protein-like II"/>
    <property type="match status" value="1"/>
</dbReference>
<dbReference type="InterPro" id="IPR036390">
    <property type="entry name" value="WH_DNA-bd_sf"/>
</dbReference>
<dbReference type="InterPro" id="IPR058163">
    <property type="entry name" value="LysR-type_TF_proteobact-type"/>
</dbReference>
<dbReference type="GO" id="GO:0043565">
    <property type="term" value="F:sequence-specific DNA binding"/>
    <property type="evidence" value="ECO:0007669"/>
    <property type="project" value="TreeGrafter"/>
</dbReference>
<evidence type="ECO:0000256" key="2">
    <source>
        <dbReference type="ARBA" id="ARBA00023015"/>
    </source>
</evidence>
<dbReference type="AlphaFoldDB" id="A0AAJ3LGY5"/>
<dbReference type="GeneID" id="93516740"/>
<reference evidence="6 9" key="2">
    <citation type="journal article" date="2023" name="Microbiol. Resour. Announc.">
        <title>Whole-genome sequence of Pseudomonas yamanorum OLsAu1 isolated from the edible ectomycorrhizal mushroom Lactarius sp. section Deliciosi.</title>
        <authorList>
            <person name="Ramirez-Mendoza R."/>
            <person name="Angeles-Argaiz R.E."/>
            <person name="Hernandez-Oaxaca D."/>
            <person name="Aguirre-Beltran L."/>
            <person name="Almaraz-Suarez J."/>
            <person name="Perez-Moreno J."/>
        </authorList>
    </citation>
    <scope>NUCLEOTIDE SEQUENCE [LARGE SCALE GENOMIC DNA]</scope>
    <source>
        <strain evidence="6 9">OLsAu1</strain>
    </source>
</reference>
<dbReference type="Gene3D" id="1.10.10.10">
    <property type="entry name" value="Winged helix-like DNA-binding domain superfamily/Winged helix DNA-binding domain"/>
    <property type="match status" value="1"/>
</dbReference>
<comment type="similarity">
    <text evidence="1">Belongs to the LysR transcriptional regulatory family.</text>
</comment>
<keyword evidence="2" id="KW-0805">Transcription regulation</keyword>
<gene>
    <name evidence="7" type="ORF">HX826_12440</name>
    <name evidence="6" type="ORF">RCO22_12870</name>
</gene>
<organism evidence="7 8">
    <name type="scientific">Pseudomonas yamanorum</name>
    <dbReference type="NCBI Taxonomy" id="515393"/>
    <lineage>
        <taxon>Bacteria</taxon>
        <taxon>Pseudomonadati</taxon>
        <taxon>Pseudomonadota</taxon>
        <taxon>Gammaproteobacteria</taxon>
        <taxon>Pseudomonadales</taxon>
        <taxon>Pseudomonadaceae</taxon>
        <taxon>Pseudomonas</taxon>
    </lineage>
</organism>
<evidence type="ECO:0000313" key="7">
    <source>
        <dbReference type="EMBL" id="NWD42671.1"/>
    </source>
</evidence>
<evidence type="ECO:0000256" key="3">
    <source>
        <dbReference type="ARBA" id="ARBA00023125"/>
    </source>
</evidence>
<name>A0AAJ3LGY5_9PSED</name>
<dbReference type="EMBL" id="JACAQR010000015">
    <property type="protein sequence ID" value="NWD42671.1"/>
    <property type="molecule type" value="Genomic_DNA"/>
</dbReference>
<keyword evidence="4" id="KW-0804">Transcription</keyword>
<dbReference type="Proteomes" id="UP001224477">
    <property type="component" value="Unassembled WGS sequence"/>
</dbReference>
<evidence type="ECO:0000256" key="4">
    <source>
        <dbReference type="ARBA" id="ARBA00023163"/>
    </source>
</evidence>
<dbReference type="GO" id="GO:0006351">
    <property type="term" value="P:DNA-templated transcription"/>
    <property type="evidence" value="ECO:0007669"/>
    <property type="project" value="TreeGrafter"/>
</dbReference>
<dbReference type="InterPro" id="IPR005119">
    <property type="entry name" value="LysR_subst-bd"/>
</dbReference>